<gene>
    <name evidence="2" type="ORF">OH76DRAFT_1403051</name>
</gene>
<protein>
    <submittedName>
        <fullName evidence="2">Uncharacterized protein</fullName>
    </submittedName>
</protein>
<evidence type="ECO:0000313" key="3">
    <source>
        <dbReference type="Proteomes" id="UP000256964"/>
    </source>
</evidence>
<evidence type="ECO:0000313" key="2">
    <source>
        <dbReference type="EMBL" id="RDX50164.1"/>
    </source>
</evidence>
<dbReference type="AlphaFoldDB" id="A0A371DC85"/>
<feature type="region of interest" description="Disordered" evidence="1">
    <location>
        <begin position="1"/>
        <end position="20"/>
    </location>
</feature>
<proteinExistence type="predicted"/>
<dbReference type="EMBL" id="KZ857401">
    <property type="protein sequence ID" value="RDX50164.1"/>
    <property type="molecule type" value="Genomic_DNA"/>
</dbReference>
<keyword evidence="3" id="KW-1185">Reference proteome</keyword>
<organism evidence="2 3">
    <name type="scientific">Lentinus brumalis</name>
    <dbReference type="NCBI Taxonomy" id="2498619"/>
    <lineage>
        <taxon>Eukaryota</taxon>
        <taxon>Fungi</taxon>
        <taxon>Dikarya</taxon>
        <taxon>Basidiomycota</taxon>
        <taxon>Agaricomycotina</taxon>
        <taxon>Agaricomycetes</taxon>
        <taxon>Polyporales</taxon>
        <taxon>Polyporaceae</taxon>
        <taxon>Lentinus</taxon>
    </lineage>
</organism>
<evidence type="ECO:0000256" key="1">
    <source>
        <dbReference type="SAM" id="MobiDB-lite"/>
    </source>
</evidence>
<reference evidence="2 3" key="1">
    <citation type="journal article" date="2018" name="Biotechnol. Biofuels">
        <title>Integrative visual omics of the white-rot fungus Polyporus brumalis exposes the biotechnological potential of its oxidative enzymes for delignifying raw plant biomass.</title>
        <authorList>
            <person name="Miyauchi S."/>
            <person name="Rancon A."/>
            <person name="Drula E."/>
            <person name="Hage H."/>
            <person name="Chaduli D."/>
            <person name="Favel A."/>
            <person name="Grisel S."/>
            <person name="Henrissat B."/>
            <person name="Herpoel-Gimbert I."/>
            <person name="Ruiz-Duenas F.J."/>
            <person name="Chevret D."/>
            <person name="Hainaut M."/>
            <person name="Lin J."/>
            <person name="Wang M."/>
            <person name="Pangilinan J."/>
            <person name="Lipzen A."/>
            <person name="Lesage-Meessen L."/>
            <person name="Navarro D."/>
            <person name="Riley R."/>
            <person name="Grigoriev I.V."/>
            <person name="Zhou S."/>
            <person name="Raouche S."/>
            <person name="Rosso M.N."/>
        </authorList>
    </citation>
    <scope>NUCLEOTIDE SEQUENCE [LARGE SCALE GENOMIC DNA]</scope>
    <source>
        <strain evidence="2 3">BRFM 1820</strain>
    </source>
</reference>
<dbReference type="Proteomes" id="UP000256964">
    <property type="component" value="Unassembled WGS sequence"/>
</dbReference>
<name>A0A371DC85_9APHY</name>
<accession>A0A371DC85</accession>
<sequence>MSESTKTIARMAQHERTPATPTQHLRSIYMSNEDEKSCTIEGGVVVLLPCVNIERCDDYARRLALSILSTRTMLR</sequence>